<dbReference type="Proteomes" id="UP001054945">
    <property type="component" value="Unassembled WGS sequence"/>
</dbReference>
<evidence type="ECO:0000313" key="3">
    <source>
        <dbReference type="Proteomes" id="UP001054945"/>
    </source>
</evidence>
<comment type="caution">
    <text evidence="2">The sequence shown here is derived from an EMBL/GenBank/DDBJ whole genome shotgun (WGS) entry which is preliminary data.</text>
</comment>
<proteinExistence type="predicted"/>
<name>A0AAV4VFB7_CAEEX</name>
<feature type="region of interest" description="Disordered" evidence="1">
    <location>
        <begin position="443"/>
        <end position="462"/>
    </location>
</feature>
<feature type="compositionally biased region" description="Acidic residues" evidence="1">
    <location>
        <begin position="1"/>
        <end position="16"/>
    </location>
</feature>
<feature type="compositionally biased region" description="Basic and acidic residues" evidence="1">
    <location>
        <begin position="667"/>
        <end position="678"/>
    </location>
</feature>
<accession>A0AAV4VFB7</accession>
<dbReference type="EMBL" id="BPLR01014474">
    <property type="protein sequence ID" value="GIY68980.1"/>
    <property type="molecule type" value="Genomic_DNA"/>
</dbReference>
<sequence length="979" mass="110589">IYSSEDDTSDTDEESSSEIKDTSVICSSQTLLTDNSNVQMQADTSDEMENSDNSNVQMQADTCDEMEDSNNSNLSGSSVQSFIIDTSVYQCQTTSKNESCFTSPEKMLPRIGPAQQSLPNDASKNKILVNNFCGGLPHGIKAVPNNIEEGKNILQQKEYIIIVPNKDNSICPKDEAFIASRKFSNSQVENFDSLHLSASASSSPYYSITHASSNELHTINIHTLKSLATDVPMDECSSNESLNKIKIISENKEEDQDVLQHAENMDTGYLNYMDKISGAKVNDSGNSYSSIPLSNSLHSLIVDDSADEYQILNKKENFCESSDKKQAISIPLQPSLFCYIFKKRKLVDDSTKHFSQRIAPLKICQDHIFLQNKNLFESFIKAQTSAKKAEDLMFLHLFGSLSNSRLLNDFHMLTINSNYTELSHEMSTLTSYKLINDLQKDTHIRSKSKNSKKRLSNQMNLQNQTKKEKYSESFLNHSKYSSCINLSKFILKKLKAISTRNQLHKRALNLNFVDDHNKSKVLYLDDNQKMKGIPVYDSHLINGSEKDNVKNSKESTSISNNKLKFMNKKINITQASLSSKNLAKIIFEPTNTKSQEKVTFEENYSSPQVNNVTVIDESQNISNMSLPGCSGIASNNKTNNINEFDFFGNNLIQKLISKNSAESNEQISDKKDKEHEEISSDASRLKNLNKTARHLIKNNALTYTEIKNNDAFQTEHQNRTILNKKSYFNENQIQVLDNNYQKMPVASREEEKNSAEHNQDDFISNLPCKQELNLSQNSAKIKIKIKNSLYSTRIHTLTSGKLETVAKSDIMDNSIDLSNSEDEIQIIECISNNECNNSPQVSHRNFNKSQKLPRNGTHKTNANSINTDIRPTQNPASKYSNSAELSENKPITILNTFNFERETAPSSNSVNLKRPSDLNISSPRKRKLIQTTIKNTVKQKSKLIRPTIKNSVKQKDEDIQYLGYFDPNCTIINELISID</sequence>
<evidence type="ECO:0000256" key="1">
    <source>
        <dbReference type="SAM" id="MobiDB-lite"/>
    </source>
</evidence>
<feature type="region of interest" description="Disordered" evidence="1">
    <location>
        <begin position="847"/>
        <end position="884"/>
    </location>
</feature>
<keyword evidence="3" id="KW-1185">Reference proteome</keyword>
<dbReference type="AlphaFoldDB" id="A0AAV4VFB7"/>
<feature type="region of interest" description="Disordered" evidence="1">
    <location>
        <begin position="660"/>
        <end position="685"/>
    </location>
</feature>
<reference evidence="2 3" key="1">
    <citation type="submission" date="2021-06" db="EMBL/GenBank/DDBJ databases">
        <title>Caerostris extrusa draft genome.</title>
        <authorList>
            <person name="Kono N."/>
            <person name="Arakawa K."/>
        </authorList>
    </citation>
    <scope>NUCLEOTIDE SEQUENCE [LARGE SCALE GENOMIC DNA]</scope>
</reference>
<feature type="non-terminal residue" evidence="2">
    <location>
        <position position="1"/>
    </location>
</feature>
<gene>
    <name evidence="2" type="ORF">CEXT_55781</name>
</gene>
<organism evidence="2 3">
    <name type="scientific">Caerostris extrusa</name>
    <name type="common">Bark spider</name>
    <name type="synonym">Caerostris bankana</name>
    <dbReference type="NCBI Taxonomy" id="172846"/>
    <lineage>
        <taxon>Eukaryota</taxon>
        <taxon>Metazoa</taxon>
        <taxon>Ecdysozoa</taxon>
        <taxon>Arthropoda</taxon>
        <taxon>Chelicerata</taxon>
        <taxon>Arachnida</taxon>
        <taxon>Araneae</taxon>
        <taxon>Araneomorphae</taxon>
        <taxon>Entelegynae</taxon>
        <taxon>Araneoidea</taxon>
        <taxon>Araneidae</taxon>
        <taxon>Caerostris</taxon>
    </lineage>
</organism>
<protein>
    <submittedName>
        <fullName evidence="2">Uncharacterized protein</fullName>
    </submittedName>
</protein>
<evidence type="ECO:0000313" key="2">
    <source>
        <dbReference type="EMBL" id="GIY68980.1"/>
    </source>
</evidence>
<feature type="compositionally biased region" description="Basic residues" evidence="1">
    <location>
        <begin position="445"/>
        <end position="455"/>
    </location>
</feature>
<feature type="region of interest" description="Disordered" evidence="1">
    <location>
        <begin position="1"/>
        <end position="26"/>
    </location>
</feature>